<comment type="caution">
    <text evidence="9">The sequence shown here is derived from an EMBL/GenBank/DDBJ whole genome shotgun (WGS) entry which is preliminary data.</text>
</comment>
<evidence type="ECO:0000256" key="3">
    <source>
        <dbReference type="ARBA" id="ARBA00023125"/>
    </source>
</evidence>
<dbReference type="Pfam" id="PF14598">
    <property type="entry name" value="PAS_11"/>
    <property type="match status" value="1"/>
</dbReference>
<keyword evidence="2" id="KW-0805">Transcription regulation</keyword>
<protein>
    <submittedName>
        <fullName evidence="9">Uncharacterized protein</fullName>
    </submittedName>
</protein>
<dbReference type="SUPFAM" id="SSF47459">
    <property type="entry name" value="HLH, helix-loop-helix DNA-binding domain"/>
    <property type="match status" value="1"/>
</dbReference>
<dbReference type="InterPro" id="IPR011598">
    <property type="entry name" value="bHLH_dom"/>
</dbReference>
<name>A0ABQ9EVK6_TEGGR</name>
<keyword evidence="5" id="KW-0539">Nucleus</keyword>
<organism evidence="9 10">
    <name type="scientific">Tegillarca granosa</name>
    <name type="common">Malaysian cockle</name>
    <name type="synonym">Anadara granosa</name>
    <dbReference type="NCBI Taxonomy" id="220873"/>
    <lineage>
        <taxon>Eukaryota</taxon>
        <taxon>Metazoa</taxon>
        <taxon>Spiralia</taxon>
        <taxon>Lophotrochozoa</taxon>
        <taxon>Mollusca</taxon>
        <taxon>Bivalvia</taxon>
        <taxon>Autobranchia</taxon>
        <taxon>Pteriomorphia</taxon>
        <taxon>Arcoida</taxon>
        <taxon>Arcoidea</taxon>
        <taxon>Arcidae</taxon>
        <taxon>Tegillarca</taxon>
    </lineage>
</organism>
<evidence type="ECO:0000313" key="9">
    <source>
        <dbReference type="EMBL" id="KAJ8309188.1"/>
    </source>
</evidence>
<evidence type="ECO:0000256" key="4">
    <source>
        <dbReference type="ARBA" id="ARBA00023163"/>
    </source>
</evidence>
<dbReference type="CDD" id="cd19697">
    <property type="entry name" value="bHLH-PAS_NPAS4_PASD10"/>
    <property type="match status" value="1"/>
</dbReference>
<gene>
    <name evidence="9" type="ORF">KUTeg_014062</name>
</gene>
<dbReference type="InterPro" id="IPR035965">
    <property type="entry name" value="PAS-like_dom_sf"/>
</dbReference>
<keyword evidence="10" id="KW-1185">Reference proteome</keyword>
<keyword evidence="4" id="KW-0804">Transcription</keyword>
<evidence type="ECO:0000256" key="1">
    <source>
        <dbReference type="ARBA" id="ARBA00004123"/>
    </source>
</evidence>
<dbReference type="PANTHER" id="PTHR23043">
    <property type="entry name" value="HYPOXIA-INDUCIBLE FACTOR 1 ALPHA"/>
    <property type="match status" value="1"/>
</dbReference>
<keyword evidence="3" id="KW-0238">DNA-binding</keyword>
<dbReference type="Pfam" id="PF23183">
    <property type="entry name" value="bHLH_NPAS4"/>
    <property type="match status" value="1"/>
</dbReference>
<evidence type="ECO:0000256" key="2">
    <source>
        <dbReference type="ARBA" id="ARBA00023015"/>
    </source>
</evidence>
<proteinExistence type="predicted"/>
<accession>A0ABQ9EVK6</accession>
<dbReference type="PROSITE" id="PS50112">
    <property type="entry name" value="PAS"/>
    <property type="match status" value="1"/>
</dbReference>
<evidence type="ECO:0000256" key="5">
    <source>
        <dbReference type="ARBA" id="ARBA00023242"/>
    </source>
</evidence>
<evidence type="ECO:0000259" key="7">
    <source>
        <dbReference type="PROSITE" id="PS50112"/>
    </source>
</evidence>
<evidence type="ECO:0000313" key="10">
    <source>
        <dbReference type="Proteomes" id="UP001217089"/>
    </source>
</evidence>
<evidence type="ECO:0000259" key="8">
    <source>
        <dbReference type="PROSITE" id="PS50888"/>
    </source>
</evidence>
<dbReference type="PROSITE" id="PS50888">
    <property type="entry name" value="BHLH"/>
    <property type="match status" value="1"/>
</dbReference>
<reference evidence="9 10" key="1">
    <citation type="submission" date="2022-12" db="EMBL/GenBank/DDBJ databases">
        <title>Chromosome-level genome of Tegillarca granosa.</title>
        <authorList>
            <person name="Kim J."/>
        </authorList>
    </citation>
    <scope>NUCLEOTIDE SEQUENCE [LARGE SCALE GENOMIC DNA]</scope>
    <source>
        <strain evidence="9">Teg-2019</strain>
        <tissue evidence="9">Adductor muscle</tissue>
    </source>
</reference>
<dbReference type="PANTHER" id="PTHR23043:SF39">
    <property type="entry name" value="DYSFUSION, ISOFORM D"/>
    <property type="match status" value="1"/>
</dbReference>
<dbReference type="Gene3D" id="4.10.280.10">
    <property type="entry name" value="Helix-loop-helix DNA-binding domain"/>
    <property type="match status" value="1"/>
</dbReference>
<feature type="domain" description="BHLH" evidence="8">
    <location>
        <begin position="13"/>
        <end position="66"/>
    </location>
</feature>
<dbReference type="InterPro" id="IPR056192">
    <property type="entry name" value="bHLH_NPAS4"/>
</dbReference>
<dbReference type="SMART" id="SM00091">
    <property type="entry name" value="PAS"/>
    <property type="match status" value="2"/>
</dbReference>
<dbReference type="EMBL" id="JARBDR010000657">
    <property type="protein sequence ID" value="KAJ8309188.1"/>
    <property type="molecule type" value="Genomic_DNA"/>
</dbReference>
<sequence length="820" mass="91810">MAPSPVEELALLDLERSNKGASKQRRDQINSEIARLRDLLPLPESSRQRLSQLQVMSLCCVFIRKCSVLQKLLQTEHSSTESPCDFSQALTGFILVTTRDGKLVYISENVTDYLGHSMVDMKTQGDSLFDIVDKRDHGTVQAQLLHGGGELDKEQPISFFCRMNMSRTLKRQAGFGDVKVMHVKGHFVMVPGQDPGTEQQVFFAVCSPLITPDVKESLIQNNTMIFKSVHQLDMNYIEITENGEYHLGVKNEDIGSRSWYSFLHPEDIHEAREKHIQLVKSRHEMGCMMTVRMITSDNEVIWVNIVMHVRQALLSNADDPVIVCLNQVISEQEAYQFKIQGQLFALYASRQPDIFFGSAFCAPLSAMEGAMISPNQGSPILPHPFFAGQQPFDSPYGSPPPRQLLLAQVPNSTCPQNVSQTHLGGRQGHTDTLKALKRKIQENFNTCKPNKVPRLAHTNPPGSRFNFNGSTTPLPSSFETNSYRNCVSSTMSTLGHHVNGNGPVQALYCHDLANVTLSPKERTLSPNSIPNMSPRAEEVTTLEQVVPEVTVPDCYLTPDPSPASSPEPHRFHPQETSKQMTIDPVLVAKHLCAIKYKQFVQKQNVKCMNINEKKKNLPSLDATFVDTFFDELDTFIDKREEEIRSPEMFAPEPVAIKQEHQEMSPKPCQQSVIDDFDLEEFLGLNEPGTKDNVAMPMNIKLECDDQQVFSESQPSPTPSSPISEHYKIHDEFSTFALTPESDLDPENGDDVLDPDSWVLNPVKMVLNGAVTNPYNHPSQSLPVETPLLAANKEENELYQLKQLLSSLTPSGVCESIEEPQ</sequence>
<dbReference type="Proteomes" id="UP001217089">
    <property type="component" value="Unassembled WGS sequence"/>
</dbReference>
<dbReference type="InterPro" id="IPR000014">
    <property type="entry name" value="PAS"/>
</dbReference>
<feature type="domain" description="PAS" evidence="7">
    <location>
        <begin position="88"/>
        <end position="144"/>
    </location>
</feature>
<dbReference type="CDD" id="cd00130">
    <property type="entry name" value="PAS"/>
    <property type="match status" value="2"/>
</dbReference>
<feature type="region of interest" description="Disordered" evidence="6">
    <location>
        <begin position="448"/>
        <end position="469"/>
    </location>
</feature>
<comment type="subcellular location">
    <subcellularLocation>
        <location evidence="1">Nucleus</location>
    </subcellularLocation>
</comment>
<dbReference type="Gene3D" id="3.30.450.20">
    <property type="entry name" value="PAS domain"/>
    <property type="match status" value="2"/>
</dbReference>
<dbReference type="InterPro" id="IPR036638">
    <property type="entry name" value="HLH_DNA-bd_sf"/>
</dbReference>
<dbReference type="SUPFAM" id="SSF55785">
    <property type="entry name" value="PYP-like sensor domain (PAS domain)"/>
    <property type="match status" value="2"/>
</dbReference>
<evidence type="ECO:0000256" key="6">
    <source>
        <dbReference type="SAM" id="MobiDB-lite"/>
    </source>
</evidence>